<evidence type="ECO:0000256" key="1">
    <source>
        <dbReference type="SAM" id="MobiDB-lite"/>
    </source>
</evidence>
<accession>A0AAV1HBA8</accession>
<dbReference type="Proteomes" id="UP001178508">
    <property type="component" value="Chromosome 21"/>
</dbReference>
<name>A0AAV1HBA8_XYRNO</name>
<feature type="compositionally biased region" description="Low complexity" evidence="1">
    <location>
        <begin position="306"/>
        <end position="317"/>
    </location>
</feature>
<dbReference type="PANTHER" id="PTHR15225">
    <property type="entry name" value="INTERFERON-INDUCED PROTEIN 35/NMI N-MYC/STAT INTERACTING PROTEIN"/>
    <property type="match status" value="1"/>
</dbReference>
<keyword evidence="3" id="KW-1185">Reference proteome</keyword>
<organism evidence="2 3">
    <name type="scientific">Xyrichtys novacula</name>
    <name type="common">Pearly razorfish</name>
    <name type="synonym">Hemipteronotus novacula</name>
    <dbReference type="NCBI Taxonomy" id="13765"/>
    <lineage>
        <taxon>Eukaryota</taxon>
        <taxon>Metazoa</taxon>
        <taxon>Chordata</taxon>
        <taxon>Craniata</taxon>
        <taxon>Vertebrata</taxon>
        <taxon>Euteleostomi</taxon>
        <taxon>Actinopterygii</taxon>
        <taxon>Neopterygii</taxon>
        <taxon>Teleostei</taxon>
        <taxon>Neoteleostei</taxon>
        <taxon>Acanthomorphata</taxon>
        <taxon>Eupercaria</taxon>
        <taxon>Labriformes</taxon>
        <taxon>Labridae</taxon>
        <taxon>Xyrichtys</taxon>
    </lineage>
</organism>
<feature type="compositionally biased region" description="Low complexity" evidence="1">
    <location>
        <begin position="329"/>
        <end position="342"/>
    </location>
</feature>
<dbReference type="EMBL" id="OY660884">
    <property type="protein sequence ID" value="CAJ1083128.1"/>
    <property type="molecule type" value="Genomic_DNA"/>
</dbReference>
<dbReference type="PANTHER" id="PTHR15225:SF8">
    <property type="entry name" value="RNA-BINDING PROTEIN 43"/>
    <property type="match status" value="1"/>
</dbReference>
<feature type="region of interest" description="Disordered" evidence="1">
    <location>
        <begin position="100"/>
        <end position="159"/>
    </location>
</feature>
<evidence type="ECO:0000313" key="2">
    <source>
        <dbReference type="EMBL" id="CAJ1083128.1"/>
    </source>
</evidence>
<gene>
    <name evidence="2" type="ORF">XNOV1_A039161</name>
</gene>
<feature type="compositionally biased region" description="Basic residues" evidence="1">
    <location>
        <begin position="417"/>
        <end position="427"/>
    </location>
</feature>
<feature type="compositionally biased region" description="Low complexity" evidence="1">
    <location>
        <begin position="393"/>
        <end position="404"/>
    </location>
</feature>
<dbReference type="AlphaFoldDB" id="A0AAV1HBA8"/>
<feature type="region of interest" description="Disordered" evidence="1">
    <location>
        <begin position="283"/>
        <end position="427"/>
    </location>
</feature>
<evidence type="ECO:0000313" key="3">
    <source>
        <dbReference type="Proteomes" id="UP001178508"/>
    </source>
</evidence>
<reference evidence="2" key="1">
    <citation type="submission" date="2023-08" db="EMBL/GenBank/DDBJ databases">
        <authorList>
            <person name="Alioto T."/>
            <person name="Alioto T."/>
            <person name="Gomez Garrido J."/>
        </authorList>
    </citation>
    <scope>NUCLEOTIDE SEQUENCE</scope>
</reference>
<protein>
    <submittedName>
        <fullName evidence="2">Uncharacterized protein si:dkey-154b15.1</fullName>
    </submittedName>
</protein>
<feature type="compositionally biased region" description="Low complexity" evidence="1">
    <location>
        <begin position="113"/>
        <end position="127"/>
    </location>
</feature>
<sequence>MNHQQYPLAVKPSDHDEMDLPVEATVHLSSFSNKTEARNILKSHGFELKDLSSDQVRVKGSFLKLQAAKASLEKLRSKTDIPPDTYSPVLSGATSKCFNHTASARGRSGSRNKSPLASPSSPKAPSPVAYGSTKNSRVSPDYRGPFTPGPDQSGSFQPERESFLVDTDVFEYAKKLRKKDIDLILENHNVIMKDSDITEESCSITLMGKNAKTAAGKLQNLLCDLNKSLRTQEVPLKDMDHEGRALWERIRKNENLHNSVLVSQTTDKLHLIGSSKESYDLKQRLLGEPVGNSGRTGRTHERNSRLRSSSLPPISRRNTGRDTGANTNPSPGGAAGYSSSKYQSDKQNQFEPKPPAATGFNPGSLFRRRSQSESRKKPKTQQTYVDLQETLKKSPSAKPPKTTLRQLLSTENILQKLKSRNTKKNEK</sequence>
<proteinExistence type="predicted"/>